<evidence type="ECO:0000256" key="6">
    <source>
        <dbReference type="ARBA" id="ARBA00022723"/>
    </source>
</evidence>
<dbReference type="AlphaFoldDB" id="A0A2R8BUD1"/>
<dbReference type="EC" id="3.1.3.25" evidence="4 10"/>
<evidence type="ECO:0000256" key="4">
    <source>
        <dbReference type="ARBA" id="ARBA00013106"/>
    </source>
</evidence>
<dbReference type="Pfam" id="PF00459">
    <property type="entry name" value="Inositol_P"/>
    <property type="match status" value="1"/>
</dbReference>
<gene>
    <name evidence="11" type="primary">suhB_2</name>
    <name evidence="11" type="ORF">PAA8504_01592</name>
</gene>
<dbReference type="InterPro" id="IPR020583">
    <property type="entry name" value="Inositol_monoP_metal-BS"/>
</dbReference>
<dbReference type="GO" id="GO:0007165">
    <property type="term" value="P:signal transduction"/>
    <property type="evidence" value="ECO:0007669"/>
    <property type="project" value="TreeGrafter"/>
</dbReference>
<sequence>MQGSANLTIMVKAARAAGRKLVRDFREVENLQVSVKGTGDFVSRADTAAEETIRDILMGERPNYGWMAEESEEVPGKDPTRRWIVDPLDGTTNFLHGLPHWAVSIALEHKGDIVSAVIFDPAKDELFWAERGAGAFMNEQRLRVSGRTRMIESIFATGLPFGNRPDLPLKLKDLGRILPATAGVRRWGAAALDLCYTAAGRYDGYWERGILPWDVAAGILIVKEAGGFVEPLAGEDIFTSRTIVAGNPGVFDSLTKELRRP</sequence>
<dbReference type="GO" id="GO:0046854">
    <property type="term" value="P:phosphatidylinositol phosphate biosynthetic process"/>
    <property type="evidence" value="ECO:0007669"/>
    <property type="project" value="InterPro"/>
</dbReference>
<protein>
    <recommendedName>
        <fullName evidence="5 10">Inositol-1-monophosphatase</fullName>
        <ecNumber evidence="4 10">3.1.3.25</ecNumber>
    </recommendedName>
</protein>
<dbReference type="EMBL" id="ONZF01000003">
    <property type="protein sequence ID" value="SPJ23777.1"/>
    <property type="molecule type" value="Genomic_DNA"/>
</dbReference>
<dbReference type="GO" id="GO:0008934">
    <property type="term" value="F:inositol monophosphate 1-phosphatase activity"/>
    <property type="evidence" value="ECO:0007669"/>
    <property type="project" value="InterPro"/>
</dbReference>
<dbReference type="FunFam" id="3.30.540.10:FF:000003">
    <property type="entry name" value="Inositol-1-monophosphatase"/>
    <property type="match status" value="1"/>
</dbReference>
<dbReference type="InterPro" id="IPR022337">
    <property type="entry name" value="Inositol_monophosphatase_SuhB"/>
</dbReference>
<evidence type="ECO:0000313" key="11">
    <source>
        <dbReference type="EMBL" id="SPJ23777.1"/>
    </source>
</evidence>
<keyword evidence="8 9" id="KW-0460">Magnesium</keyword>
<dbReference type="CDD" id="cd01639">
    <property type="entry name" value="IMPase"/>
    <property type="match status" value="1"/>
</dbReference>
<dbReference type="OrthoDB" id="9785695at2"/>
<dbReference type="InterPro" id="IPR000760">
    <property type="entry name" value="Inositol_monophosphatase-like"/>
</dbReference>
<proteinExistence type="inferred from homology"/>
<dbReference type="PANTHER" id="PTHR20854:SF4">
    <property type="entry name" value="INOSITOL-1-MONOPHOSPHATASE-RELATED"/>
    <property type="match status" value="1"/>
</dbReference>
<evidence type="ECO:0000256" key="2">
    <source>
        <dbReference type="ARBA" id="ARBA00001946"/>
    </source>
</evidence>
<dbReference type="PRINTS" id="PR01959">
    <property type="entry name" value="SBIMPHPHTASE"/>
</dbReference>
<dbReference type="PANTHER" id="PTHR20854">
    <property type="entry name" value="INOSITOL MONOPHOSPHATASE"/>
    <property type="match status" value="1"/>
</dbReference>
<feature type="binding site" evidence="9">
    <location>
        <position position="88"/>
    </location>
    <ligand>
        <name>Mg(2+)</name>
        <dbReference type="ChEBI" id="CHEBI:18420"/>
        <label>1</label>
        <note>catalytic</note>
    </ligand>
</feature>
<dbReference type="GO" id="GO:0006020">
    <property type="term" value="P:inositol metabolic process"/>
    <property type="evidence" value="ECO:0007669"/>
    <property type="project" value="TreeGrafter"/>
</dbReference>
<dbReference type="SUPFAM" id="SSF56655">
    <property type="entry name" value="Carbohydrate phosphatase"/>
    <property type="match status" value="1"/>
</dbReference>
<evidence type="ECO:0000256" key="5">
    <source>
        <dbReference type="ARBA" id="ARBA00019784"/>
    </source>
</evidence>
<feature type="binding site" evidence="9">
    <location>
        <position position="214"/>
    </location>
    <ligand>
        <name>Mg(2+)</name>
        <dbReference type="ChEBI" id="CHEBI:18420"/>
        <label>1</label>
        <note>catalytic</note>
    </ligand>
</feature>
<comment type="similarity">
    <text evidence="3 10">Belongs to the inositol monophosphatase superfamily.</text>
</comment>
<keyword evidence="6 9" id="KW-0479">Metal-binding</keyword>
<evidence type="ECO:0000256" key="10">
    <source>
        <dbReference type="RuleBase" id="RU364068"/>
    </source>
</evidence>
<reference evidence="11 12" key="1">
    <citation type="submission" date="2018-03" db="EMBL/GenBank/DDBJ databases">
        <authorList>
            <person name="Keele B.F."/>
        </authorList>
    </citation>
    <scope>NUCLEOTIDE SEQUENCE [LARGE SCALE GENOMIC DNA]</scope>
    <source>
        <strain evidence="11 12">CECT 8504</strain>
    </source>
</reference>
<feature type="binding site" evidence="9">
    <location>
        <position position="89"/>
    </location>
    <ligand>
        <name>Mg(2+)</name>
        <dbReference type="ChEBI" id="CHEBI:18420"/>
        <label>1</label>
        <note>catalytic</note>
    </ligand>
</feature>
<evidence type="ECO:0000256" key="8">
    <source>
        <dbReference type="ARBA" id="ARBA00022842"/>
    </source>
</evidence>
<comment type="cofactor">
    <cofactor evidence="2 9 10">
        <name>Mg(2+)</name>
        <dbReference type="ChEBI" id="CHEBI:18420"/>
    </cofactor>
</comment>
<dbReference type="Gene3D" id="3.30.540.10">
    <property type="entry name" value="Fructose-1,6-Bisphosphatase, subunit A, domain 1"/>
    <property type="match status" value="1"/>
</dbReference>
<dbReference type="Proteomes" id="UP000244912">
    <property type="component" value="Unassembled WGS sequence"/>
</dbReference>
<evidence type="ECO:0000313" key="12">
    <source>
        <dbReference type="Proteomes" id="UP000244912"/>
    </source>
</evidence>
<name>A0A2R8BUD1_9RHOB</name>
<dbReference type="PRINTS" id="PR00377">
    <property type="entry name" value="IMPHPHTASES"/>
</dbReference>
<dbReference type="GO" id="GO:0046872">
    <property type="term" value="F:metal ion binding"/>
    <property type="evidence" value="ECO:0007669"/>
    <property type="project" value="UniProtKB-KW"/>
</dbReference>
<feature type="binding site" evidence="9">
    <location>
        <position position="86"/>
    </location>
    <ligand>
        <name>Mg(2+)</name>
        <dbReference type="ChEBI" id="CHEBI:18420"/>
        <label>1</label>
        <note>catalytic</note>
    </ligand>
</feature>
<evidence type="ECO:0000256" key="9">
    <source>
        <dbReference type="PIRSR" id="PIRSR600760-2"/>
    </source>
</evidence>
<dbReference type="RefSeq" id="WP_108893643.1">
    <property type="nucleotide sequence ID" value="NZ_ONZF01000003.1"/>
</dbReference>
<dbReference type="InterPro" id="IPR033942">
    <property type="entry name" value="IMPase"/>
</dbReference>
<keyword evidence="7 10" id="KW-0378">Hydrolase</keyword>
<dbReference type="Gene3D" id="3.40.190.80">
    <property type="match status" value="1"/>
</dbReference>
<comment type="catalytic activity">
    <reaction evidence="1 10">
        <text>a myo-inositol phosphate + H2O = myo-inositol + phosphate</text>
        <dbReference type="Rhea" id="RHEA:24056"/>
        <dbReference type="ChEBI" id="CHEBI:15377"/>
        <dbReference type="ChEBI" id="CHEBI:17268"/>
        <dbReference type="ChEBI" id="CHEBI:43474"/>
        <dbReference type="ChEBI" id="CHEBI:84139"/>
        <dbReference type="EC" id="3.1.3.25"/>
    </reaction>
</comment>
<organism evidence="11 12">
    <name type="scientific">Palleronia abyssalis</name>
    <dbReference type="NCBI Taxonomy" id="1501240"/>
    <lineage>
        <taxon>Bacteria</taxon>
        <taxon>Pseudomonadati</taxon>
        <taxon>Pseudomonadota</taxon>
        <taxon>Alphaproteobacteria</taxon>
        <taxon>Rhodobacterales</taxon>
        <taxon>Roseobacteraceae</taxon>
        <taxon>Palleronia</taxon>
    </lineage>
</organism>
<evidence type="ECO:0000256" key="1">
    <source>
        <dbReference type="ARBA" id="ARBA00001033"/>
    </source>
</evidence>
<keyword evidence="12" id="KW-1185">Reference proteome</keyword>
<dbReference type="PROSITE" id="PS00629">
    <property type="entry name" value="IMP_1"/>
    <property type="match status" value="1"/>
</dbReference>
<feature type="binding site" evidence="9">
    <location>
        <position position="69"/>
    </location>
    <ligand>
        <name>Mg(2+)</name>
        <dbReference type="ChEBI" id="CHEBI:18420"/>
        <label>1</label>
        <note>catalytic</note>
    </ligand>
</feature>
<evidence type="ECO:0000256" key="7">
    <source>
        <dbReference type="ARBA" id="ARBA00022801"/>
    </source>
</evidence>
<dbReference type="PROSITE" id="PS00630">
    <property type="entry name" value="IMP_2"/>
    <property type="match status" value="1"/>
</dbReference>
<evidence type="ECO:0000256" key="3">
    <source>
        <dbReference type="ARBA" id="ARBA00009759"/>
    </source>
</evidence>
<accession>A0A2R8BUD1</accession>
<dbReference type="InterPro" id="IPR020550">
    <property type="entry name" value="Inositol_monophosphatase_CS"/>
</dbReference>